<name>A0AAV2I2I9_LYMST</name>
<dbReference type="GO" id="GO:0046983">
    <property type="term" value="F:protein dimerization activity"/>
    <property type="evidence" value="ECO:0007669"/>
    <property type="project" value="InterPro"/>
</dbReference>
<dbReference type="SUPFAM" id="SSF53335">
    <property type="entry name" value="S-adenosyl-L-methionine-dependent methyltransferases"/>
    <property type="match status" value="1"/>
</dbReference>
<organism evidence="3 4">
    <name type="scientific">Lymnaea stagnalis</name>
    <name type="common">Great pond snail</name>
    <name type="synonym">Helix stagnalis</name>
    <dbReference type="NCBI Taxonomy" id="6523"/>
    <lineage>
        <taxon>Eukaryota</taxon>
        <taxon>Metazoa</taxon>
        <taxon>Spiralia</taxon>
        <taxon>Lophotrochozoa</taxon>
        <taxon>Mollusca</taxon>
        <taxon>Gastropoda</taxon>
        <taxon>Heterobranchia</taxon>
        <taxon>Euthyneura</taxon>
        <taxon>Panpulmonata</taxon>
        <taxon>Hygrophila</taxon>
        <taxon>Lymnaeoidea</taxon>
        <taxon>Lymnaeidae</taxon>
        <taxon>Lymnaea</taxon>
    </lineage>
</organism>
<evidence type="ECO:0000259" key="2">
    <source>
        <dbReference type="Pfam" id="PF21320"/>
    </source>
</evidence>
<evidence type="ECO:0000259" key="1">
    <source>
        <dbReference type="Pfam" id="PF13847"/>
    </source>
</evidence>
<dbReference type="InterPro" id="IPR025714">
    <property type="entry name" value="Methyltranfer_dom"/>
</dbReference>
<dbReference type="Pfam" id="PF21320">
    <property type="entry name" value="WHD_Rv2258c"/>
    <property type="match status" value="1"/>
</dbReference>
<reference evidence="3 4" key="1">
    <citation type="submission" date="2024-04" db="EMBL/GenBank/DDBJ databases">
        <authorList>
            <consortium name="Genoscope - CEA"/>
            <person name="William W."/>
        </authorList>
    </citation>
    <scope>NUCLEOTIDE SEQUENCE [LARGE SCALE GENOMIC DNA]</scope>
</reference>
<dbReference type="EMBL" id="CAXITT010000401">
    <property type="protein sequence ID" value="CAL1540825.1"/>
    <property type="molecule type" value="Genomic_DNA"/>
</dbReference>
<feature type="domain" description="Methyltransferase" evidence="1">
    <location>
        <begin position="169"/>
        <end position="282"/>
    </location>
</feature>
<dbReference type="InterPro" id="IPR029063">
    <property type="entry name" value="SAM-dependent_MTases_sf"/>
</dbReference>
<protein>
    <recommendedName>
        <fullName evidence="5">Methyltransferase domain-containing protein</fullName>
    </recommendedName>
</protein>
<dbReference type="InterPro" id="IPR048711">
    <property type="entry name" value="WHD_Rv2258c"/>
</dbReference>
<dbReference type="AlphaFoldDB" id="A0AAV2I2I9"/>
<dbReference type="PANTHER" id="PTHR45128">
    <property type="entry name" value="METHYLTRANSFERASE TYPE 11"/>
    <property type="match status" value="1"/>
</dbReference>
<feature type="domain" description="S-adenosylmethionine-dependent methyltransferase Rv2258c-like winged HTH" evidence="2">
    <location>
        <begin position="23"/>
        <end position="81"/>
    </location>
</feature>
<sequence length="354" mass="38979">MATEESKAFKDKVMETINQSLVGMALGMASEVGIIDALVQSDKAMTSYEVAGSKQLKERYVRELLNCLVCAHIVDAEKADDLHLYRYSMSETKKSVFAANSLHFLGFICSTAARFQPLMECIQRDGPYDLPYNEAPAVVRTIGAHSDSKASTEMDIMLQYVPGLKENLENGIKVIECGCGTAILISRLAQQFPNSTFTGSDNSKLSIQQAKLAASALNVPNLNLIQLDALNIPGDFHSQYDFVFVIDVIHDLANPKRGLAEIKKLLKPGSYFAMIEIGVDSDVLVNRDVPGRDSLYSLSTFICVPQAYVSEESPGLGCCWGVDTARRYIHEAGYKVVGQHPYQEHFIVFVCQAI</sequence>
<dbReference type="PANTHER" id="PTHR45128:SF1">
    <property type="entry name" value="S-ADENOSYLMETHIONINE-DEPENDENT METHYLTRANSFERASE RV2258C"/>
    <property type="match status" value="1"/>
</dbReference>
<dbReference type="CDD" id="cd02440">
    <property type="entry name" value="AdoMet_MTases"/>
    <property type="match status" value="1"/>
</dbReference>
<accession>A0AAV2I2I9</accession>
<evidence type="ECO:0008006" key="5">
    <source>
        <dbReference type="Google" id="ProtNLM"/>
    </source>
</evidence>
<proteinExistence type="predicted"/>
<dbReference type="SUPFAM" id="SSF46785">
    <property type="entry name" value="Winged helix' DNA-binding domain"/>
    <property type="match status" value="1"/>
</dbReference>
<comment type="caution">
    <text evidence="3">The sequence shown here is derived from an EMBL/GenBank/DDBJ whole genome shotgun (WGS) entry which is preliminary data.</text>
</comment>
<dbReference type="InterPro" id="IPR036390">
    <property type="entry name" value="WH_DNA-bd_sf"/>
</dbReference>
<dbReference type="InterPro" id="IPR036388">
    <property type="entry name" value="WH-like_DNA-bd_sf"/>
</dbReference>
<dbReference type="InterPro" id="IPR053173">
    <property type="entry name" value="SAM-binding_MTase"/>
</dbReference>
<dbReference type="Proteomes" id="UP001497497">
    <property type="component" value="Unassembled WGS sequence"/>
</dbReference>
<dbReference type="Gene3D" id="3.40.50.150">
    <property type="entry name" value="Vaccinia Virus protein VP39"/>
    <property type="match status" value="1"/>
</dbReference>
<evidence type="ECO:0000313" key="4">
    <source>
        <dbReference type="Proteomes" id="UP001497497"/>
    </source>
</evidence>
<evidence type="ECO:0000313" key="3">
    <source>
        <dbReference type="EMBL" id="CAL1540825.1"/>
    </source>
</evidence>
<dbReference type="Pfam" id="PF13847">
    <property type="entry name" value="Methyltransf_31"/>
    <property type="match status" value="1"/>
</dbReference>
<gene>
    <name evidence="3" type="ORF">GSLYS_00014474001</name>
</gene>
<dbReference type="Gene3D" id="1.10.10.10">
    <property type="entry name" value="Winged helix-like DNA-binding domain superfamily/Winged helix DNA-binding domain"/>
    <property type="match status" value="1"/>
</dbReference>
<keyword evidence="4" id="KW-1185">Reference proteome</keyword>